<evidence type="ECO:0000256" key="1">
    <source>
        <dbReference type="ARBA" id="ARBA00023002"/>
    </source>
</evidence>
<organism evidence="3 4">
    <name type="scientific">Parafrankia soli</name>
    <dbReference type="NCBI Taxonomy" id="2599596"/>
    <lineage>
        <taxon>Bacteria</taxon>
        <taxon>Bacillati</taxon>
        <taxon>Actinomycetota</taxon>
        <taxon>Actinomycetes</taxon>
        <taxon>Frankiales</taxon>
        <taxon>Frankiaceae</taxon>
        <taxon>Parafrankia</taxon>
    </lineage>
</organism>
<comment type="caution">
    <text evidence="3">The sequence shown here is derived from an EMBL/GenBank/DDBJ whole genome shotgun (WGS) entry which is preliminary data.</text>
</comment>
<dbReference type="InterPro" id="IPR050564">
    <property type="entry name" value="F420-G6PD/mer"/>
</dbReference>
<dbReference type="Pfam" id="PF00296">
    <property type="entry name" value="Bac_luciferase"/>
    <property type="match status" value="1"/>
</dbReference>
<dbReference type="SUPFAM" id="SSF51679">
    <property type="entry name" value="Bacterial luciferase-like"/>
    <property type="match status" value="1"/>
</dbReference>
<keyword evidence="4" id="KW-1185">Reference proteome</keyword>
<protein>
    <submittedName>
        <fullName evidence="3">LLM class F420-dependent oxidoreductase</fullName>
    </submittedName>
</protein>
<evidence type="ECO:0000313" key="3">
    <source>
        <dbReference type="EMBL" id="OHV20474.1"/>
    </source>
</evidence>
<proteinExistence type="predicted"/>
<dbReference type="RefSeq" id="WP_071066720.1">
    <property type="nucleotide sequence ID" value="NZ_MAXA01000263.1"/>
</dbReference>
<evidence type="ECO:0000313" key="4">
    <source>
        <dbReference type="Proteomes" id="UP000179769"/>
    </source>
</evidence>
<sequence>MAAQDGVISVGFVAGADLKRAAALEDLPIDSLWTGGHVASRNPSGEAMMSLARLSAVTERVRIGTSILLLPLYAPAIVAKQVADLDRATGGRLVLGVGIGGEYPQEFSACQVPVRERGRRTDEAIGLLRRLWTAQTISHDGPFYPMTDVRIHPAPAQPGGPPVIVAGRKEPATRRAALLGDGWMPYLYSPRRYAASARTIRQAAADAGRDLSGFEWYAFVFVNVDPDGDRAREEAARTMGGTYNQDFKTMVDSVAAAGTAEEVTSKLRDFVDAGARHFIFMPAPGTGDPDRIVHRLLDEVIPPLRAHGNEQAAARAGDGAAR</sequence>
<dbReference type="InterPro" id="IPR019921">
    <property type="entry name" value="Lucif-like_OxRdtase_Rv2161c"/>
</dbReference>
<accession>A0A1S1PKH0</accession>
<gene>
    <name evidence="3" type="ORF">BBK14_27790</name>
</gene>
<name>A0A1S1PKH0_9ACTN</name>
<feature type="domain" description="Luciferase-like" evidence="2">
    <location>
        <begin position="19"/>
        <end position="277"/>
    </location>
</feature>
<dbReference type="OrthoDB" id="3532562at2"/>
<keyword evidence="1" id="KW-0560">Oxidoreductase</keyword>
<dbReference type="Proteomes" id="UP000179769">
    <property type="component" value="Unassembled WGS sequence"/>
</dbReference>
<reference evidence="4" key="1">
    <citation type="submission" date="2016-07" db="EMBL/GenBank/DDBJ databases">
        <title>Frankia sp. NRRL B-16219 Genome sequencing.</title>
        <authorList>
            <person name="Ghodhbane-Gtari F."/>
            <person name="Swanson E."/>
            <person name="Gueddou A."/>
            <person name="Louati M."/>
            <person name="Nouioui I."/>
            <person name="Hezbri K."/>
            <person name="Abebe-Akele F."/>
            <person name="Simpson S."/>
            <person name="Morris K."/>
            <person name="Thomas K."/>
            <person name="Gtari M."/>
            <person name="Tisa L.S."/>
        </authorList>
    </citation>
    <scope>NUCLEOTIDE SEQUENCE [LARGE SCALE GENOMIC DNA]</scope>
    <source>
        <strain evidence="4">NRRL B-16219</strain>
    </source>
</reference>
<dbReference type="InterPro" id="IPR036661">
    <property type="entry name" value="Luciferase-like_sf"/>
</dbReference>
<dbReference type="AlphaFoldDB" id="A0A1S1PKH0"/>
<dbReference type="PANTHER" id="PTHR43244:SF1">
    <property type="entry name" value="5,10-METHYLENETETRAHYDROMETHANOPTERIN REDUCTASE"/>
    <property type="match status" value="1"/>
</dbReference>
<dbReference type="GO" id="GO:0016705">
    <property type="term" value="F:oxidoreductase activity, acting on paired donors, with incorporation or reduction of molecular oxygen"/>
    <property type="evidence" value="ECO:0007669"/>
    <property type="project" value="InterPro"/>
</dbReference>
<dbReference type="PANTHER" id="PTHR43244">
    <property type="match status" value="1"/>
</dbReference>
<dbReference type="InterPro" id="IPR011251">
    <property type="entry name" value="Luciferase-like_dom"/>
</dbReference>
<dbReference type="Gene3D" id="3.20.20.30">
    <property type="entry name" value="Luciferase-like domain"/>
    <property type="match status" value="1"/>
</dbReference>
<dbReference type="NCBIfam" id="TIGR03619">
    <property type="entry name" value="F420_Rv2161c"/>
    <property type="match status" value="1"/>
</dbReference>
<evidence type="ECO:0000259" key="2">
    <source>
        <dbReference type="Pfam" id="PF00296"/>
    </source>
</evidence>
<dbReference type="EMBL" id="MAXA01000263">
    <property type="protein sequence ID" value="OHV20474.1"/>
    <property type="molecule type" value="Genomic_DNA"/>
</dbReference>